<dbReference type="Proteomes" id="UP001057402">
    <property type="component" value="Chromosome 4"/>
</dbReference>
<gene>
    <name evidence="1" type="ORF">MLD38_015045</name>
</gene>
<organism evidence="1 2">
    <name type="scientific">Melastoma candidum</name>
    <dbReference type="NCBI Taxonomy" id="119954"/>
    <lineage>
        <taxon>Eukaryota</taxon>
        <taxon>Viridiplantae</taxon>
        <taxon>Streptophyta</taxon>
        <taxon>Embryophyta</taxon>
        <taxon>Tracheophyta</taxon>
        <taxon>Spermatophyta</taxon>
        <taxon>Magnoliopsida</taxon>
        <taxon>eudicotyledons</taxon>
        <taxon>Gunneridae</taxon>
        <taxon>Pentapetalae</taxon>
        <taxon>rosids</taxon>
        <taxon>malvids</taxon>
        <taxon>Myrtales</taxon>
        <taxon>Melastomataceae</taxon>
        <taxon>Melastomatoideae</taxon>
        <taxon>Melastomateae</taxon>
        <taxon>Melastoma</taxon>
    </lineage>
</organism>
<accession>A0ACB9RG59</accession>
<comment type="caution">
    <text evidence="1">The sequence shown here is derived from an EMBL/GenBank/DDBJ whole genome shotgun (WGS) entry which is preliminary data.</text>
</comment>
<proteinExistence type="predicted"/>
<name>A0ACB9RG59_9MYRT</name>
<protein>
    <submittedName>
        <fullName evidence="1">Uncharacterized protein</fullName>
    </submittedName>
</protein>
<evidence type="ECO:0000313" key="1">
    <source>
        <dbReference type="EMBL" id="KAI4377417.1"/>
    </source>
</evidence>
<sequence>MSLSDQMAAASISTSASALKHAFSDRVPIRSILCLPDGGASLSGQRVRVGGWVKTGRKQGSGSFAFLEVSDGTCPANLQVIVDASVADLGSLVQTGTCVQLEGTLKEPPEGTKQKIELRVEEVVHVGPVDPAKYPLPKTKLTLEFLRDVVHLRPKTNTISAIARIRNALAYATHTFFQNHGFLYIHTPIITTSDCEGAGEMFQVTTLISEADKLEKELVKNPPPSESEVEAARLVVKEKGEAVAQLKAAKASQTDITEAVAVLSKAKESLSKLEERFKLKPGIPQKDGKIDYGVDFFARQAFLTVSGQLQVETFACAVSTVYTFGPTFRAENSHTSRHLAEFWMVEPEIAFADLKDDMNCAEAYVKFLCKWLLDNCFDDMEFMAKNCDKGCIDRLRMVASTPFERVSYTEAVDILIEAVKGGKQFENKVEWGIDLASEHERFLTEVKYQKPVIVYNYPKGIKAFYMRLNDDNKTVAAMDVLVPKVGELIGGSQREERYENIRDRILEMGLPTEPYEWYLDLRRYGTVKHSGFGLGFERMILFATGMDNIRDVIPFPRLLTPRGASVTDFPPRAQRITGGKMLGRLFGKPKQETNALSTLDKLNETLEMLEKKEKVLIKKAAAEVEKAKEFTKAKNKRAAIQCLKRKRLYEQQVEQLGNFQLRIHDQMIMLEGAKATTETVDALRTGAAAMKAMQKATNIDDVDKTMDEINEQTENMKQIQEALSTPIGAAADFDEDELEAELEELEGAELEEELLQPATTAPKAPVQVPSGQRPVRPAPKRTAEEDELAALQAEMAL</sequence>
<keyword evidence="2" id="KW-1185">Reference proteome</keyword>
<reference evidence="2" key="1">
    <citation type="journal article" date="2023" name="Front. Plant Sci.">
        <title>Chromosomal-level genome assembly of Melastoma candidum provides insights into trichome evolution.</title>
        <authorList>
            <person name="Zhong Y."/>
            <person name="Wu W."/>
            <person name="Sun C."/>
            <person name="Zou P."/>
            <person name="Liu Y."/>
            <person name="Dai S."/>
            <person name="Zhou R."/>
        </authorList>
    </citation>
    <scope>NUCLEOTIDE SEQUENCE [LARGE SCALE GENOMIC DNA]</scope>
</reference>
<dbReference type="EMBL" id="CM042883">
    <property type="protein sequence ID" value="KAI4377417.1"/>
    <property type="molecule type" value="Genomic_DNA"/>
</dbReference>
<evidence type="ECO:0000313" key="2">
    <source>
        <dbReference type="Proteomes" id="UP001057402"/>
    </source>
</evidence>